<reference evidence="13 14" key="1">
    <citation type="journal article" date="2019" name="Philos. Trans. R. Soc. Lond., B, Biol. Sci.">
        <title>Ant behaviour and brain gene expression of defending hosts depend on the ecological success of the intruding social parasite.</title>
        <authorList>
            <person name="Kaur R."/>
            <person name="Stoldt M."/>
            <person name="Jongepier E."/>
            <person name="Feldmeyer B."/>
            <person name="Menzel F."/>
            <person name="Bornberg-Bauer E."/>
            <person name="Foitzik S."/>
        </authorList>
    </citation>
    <scope>NUCLEOTIDE SEQUENCE [LARGE SCALE GENOMIC DNA]</scope>
    <source>
        <tissue evidence="13">Whole body</tissue>
    </source>
</reference>
<feature type="region of interest" description="Disordered" evidence="10">
    <location>
        <begin position="1610"/>
        <end position="1712"/>
    </location>
</feature>
<dbReference type="InterPro" id="IPR023394">
    <property type="entry name" value="Sec7_C_sf"/>
</dbReference>
<evidence type="ECO:0000256" key="1">
    <source>
        <dbReference type="ARBA" id="ARBA00004141"/>
    </source>
</evidence>
<dbReference type="GO" id="GO:0000030">
    <property type="term" value="F:mannosyltransferase activity"/>
    <property type="evidence" value="ECO:0007669"/>
    <property type="project" value="TreeGrafter"/>
</dbReference>
<dbReference type="EMBL" id="QBLH01002432">
    <property type="protein sequence ID" value="TGZ48561.1"/>
    <property type="molecule type" value="Genomic_DNA"/>
</dbReference>
<evidence type="ECO:0000256" key="4">
    <source>
        <dbReference type="ARBA" id="ARBA00022490"/>
    </source>
</evidence>
<feature type="compositionally biased region" description="Low complexity" evidence="10">
    <location>
        <begin position="472"/>
        <end position="481"/>
    </location>
</feature>
<feature type="transmembrane region" description="Helical" evidence="11">
    <location>
        <begin position="2072"/>
        <end position="2088"/>
    </location>
</feature>
<feature type="compositionally biased region" description="Basic and acidic residues" evidence="10">
    <location>
        <begin position="1610"/>
        <end position="1620"/>
    </location>
</feature>
<feature type="compositionally biased region" description="Acidic residues" evidence="10">
    <location>
        <begin position="1662"/>
        <end position="1676"/>
    </location>
</feature>
<dbReference type="SUPFAM" id="SSF48371">
    <property type="entry name" value="ARM repeat"/>
    <property type="match status" value="1"/>
</dbReference>
<gene>
    <name evidence="13" type="ORF">DBV15_08288</name>
</gene>
<dbReference type="SMART" id="SM00222">
    <property type="entry name" value="Sec7"/>
    <property type="match status" value="1"/>
</dbReference>
<proteinExistence type="inferred from homology"/>
<keyword evidence="9 11" id="KW-0472">Membrane</keyword>
<feature type="transmembrane region" description="Helical" evidence="11">
    <location>
        <begin position="2348"/>
        <end position="2376"/>
    </location>
</feature>
<keyword evidence="14" id="KW-1185">Reference proteome</keyword>
<dbReference type="Proteomes" id="UP000310200">
    <property type="component" value="Unassembled WGS sequence"/>
</dbReference>
<keyword evidence="4" id="KW-0963">Cytoplasm</keyword>
<feature type="domain" description="SEC7" evidence="12">
    <location>
        <begin position="431"/>
        <end position="681"/>
    </location>
</feature>
<feature type="transmembrane region" description="Helical" evidence="11">
    <location>
        <begin position="2103"/>
        <end position="2120"/>
    </location>
</feature>
<dbReference type="GO" id="GO:0005637">
    <property type="term" value="C:nuclear inner membrane"/>
    <property type="evidence" value="ECO:0007669"/>
    <property type="project" value="TreeGrafter"/>
</dbReference>
<keyword evidence="5" id="KW-0328">Glycosyltransferase</keyword>
<feature type="region of interest" description="Disordered" evidence="10">
    <location>
        <begin position="899"/>
        <end position="919"/>
    </location>
</feature>
<dbReference type="InterPro" id="IPR035999">
    <property type="entry name" value="Sec7_dom_sf"/>
</dbReference>
<feature type="transmembrane region" description="Helical" evidence="11">
    <location>
        <begin position="2301"/>
        <end position="2323"/>
    </location>
</feature>
<keyword evidence="8 11" id="KW-1133">Transmembrane helix</keyword>
<feature type="compositionally biased region" description="Acidic residues" evidence="10">
    <location>
        <begin position="497"/>
        <end position="511"/>
    </location>
</feature>
<evidence type="ECO:0000259" key="12">
    <source>
        <dbReference type="SMART" id="SM00222"/>
    </source>
</evidence>
<keyword evidence="6" id="KW-0808">Transferase</keyword>
<comment type="caution">
    <text evidence="13">The sequence shown here is derived from an EMBL/GenBank/DDBJ whole genome shotgun (WGS) entry which is preliminary data.</text>
</comment>
<evidence type="ECO:0000313" key="13">
    <source>
        <dbReference type="EMBL" id="TGZ48561.1"/>
    </source>
</evidence>
<dbReference type="Pfam" id="PF10034">
    <property type="entry name" value="Dpy19"/>
    <property type="match status" value="1"/>
</dbReference>
<feature type="region of interest" description="Disordered" evidence="10">
    <location>
        <begin position="1839"/>
        <end position="1878"/>
    </location>
</feature>
<protein>
    <recommendedName>
        <fullName evidence="12">SEC7 domain-containing protein</fullName>
    </recommendedName>
</protein>
<dbReference type="InterPro" id="IPR016024">
    <property type="entry name" value="ARM-type_fold"/>
</dbReference>
<evidence type="ECO:0000256" key="9">
    <source>
        <dbReference type="ARBA" id="ARBA00023136"/>
    </source>
</evidence>
<organism evidence="13 14">
    <name type="scientific">Temnothorax longispinosus</name>
    <dbReference type="NCBI Taxonomy" id="300112"/>
    <lineage>
        <taxon>Eukaryota</taxon>
        <taxon>Metazoa</taxon>
        <taxon>Ecdysozoa</taxon>
        <taxon>Arthropoda</taxon>
        <taxon>Hexapoda</taxon>
        <taxon>Insecta</taxon>
        <taxon>Pterygota</taxon>
        <taxon>Neoptera</taxon>
        <taxon>Endopterygota</taxon>
        <taxon>Hymenoptera</taxon>
        <taxon>Apocrita</taxon>
        <taxon>Aculeata</taxon>
        <taxon>Formicoidea</taxon>
        <taxon>Formicidae</taxon>
        <taxon>Myrmicinae</taxon>
        <taxon>Temnothorax</taxon>
    </lineage>
</organism>
<dbReference type="GO" id="GO:0032012">
    <property type="term" value="P:regulation of ARF protein signal transduction"/>
    <property type="evidence" value="ECO:0007669"/>
    <property type="project" value="InterPro"/>
</dbReference>
<dbReference type="InterPro" id="IPR000904">
    <property type="entry name" value="Sec7_dom"/>
</dbReference>
<dbReference type="SUPFAM" id="SSF48425">
    <property type="entry name" value="Sec7 domain"/>
    <property type="match status" value="1"/>
</dbReference>
<evidence type="ECO:0000256" key="7">
    <source>
        <dbReference type="ARBA" id="ARBA00022692"/>
    </source>
</evidence>
<evidence type="ECO:0000256" key="10">
    <source>
        <dbReference type="SAM" id="MobiDB-lite"/>
    </source>
</evidence>
<feature type="transmembrane region" description="Helical" evidence="11">
    <location>
        <begin position="2044"/>
        <end position="2065"/>
    </location>
</feature>
<dbReference type="GO" id="GO:0005085">
    <property type="term" value="F:guanyl-nucleotide exchange factor activity"/>
    <property type="evidence" value="ECO:0007669"/>
    <property type="project" value="InterPro"/>
</dbReference>
<dbReference type="Pfam" id="PF09324">
    <property type="entry name" value="Sec7-like_HDS"/>
    <property type="match status" value="1"/>
</dbReference>
<feature type="transmembrane region" description="Helical" evidence="11">
    <location>
        <begin position="2206"/>
        <end position="2227"/>
    </location>
</feature>
<accession>A0A4S2KGJ0</accession>
<comment type="similarity">
    <text evidence="3">Belongs to the dpy-19 family.</text>
</comment>
<keyword evidence="7 11" id="KW-0812">Transmembrane</keyword>
<feature type="transmembrane region" description="Helical" evidence="11">
    <location>
        <begin position="2388"/>
        <end position="2407"/>
    </location>
</feature>
<evidence type="ECO:0000256" key="6">
    <source>
        <dbReference type="ARBA" id="ARBA00022679"/>
    </source>
</evidence>
<dbReference type="GO" id="GO:0005737">
    <property type="term" value="C:cytoplasm"/>
    <property type="evidence" value="ECO:0007669"/>
    <property type="project" value="UniProtKB-SubCell"/>
</dbReference>
<dbReference type="Gene3D" id="1.10.1000.11">
    <property type="entry name" value="Arf Nucleotide-binding Site Opener,domain 2"/>
    <property type="match status" value="1"/>
</dbReference>
<dbReference type="PANTHER" id="PTHR31488:SF1">
    <property type="entry name" value="C-MANNOSYLTRANSFERASE DPY19L1"/>
    <property type="match status" value="1"/>
</dbReference>
<sequence length="2587" mass="293244">MEDLLLQIIRESNNARLQHLRKSAQEAHDFLEKQQGLLRDPPHELRAKCLHTFQLALESNRSKFIAFGLAGLHKMLRDDRFQSPYEPEDDSLWLPAQMLHAMSSIVSQSDDTQTDMLKVLLQVACSPYWTMNGRLIIAILTTCCEAFENGNQAVRTAAQAATSQTLRSFCLFLDEECQEMDENAKRNKNVRERGVSCFNEALPILQYMCSKLDEAQNNGRNGSTVVFLLECLHTLISSLPQKIHTNTHFTTFLWQKFCPALIAFLGTPRVDKTFTSREGKENEVGRGSGYLATSLSFDSHQAKTVYSIGTELVRLVGCVGPLRPVLESVFHRMLLYPPPQQRLEPLKALKELLRSPSRMVDFAGPLLVEEDRSSHIQSDMALMRLAMDSIEESTTGGLAILHASVSCVVAMLSALQELCEGKAINHNYTCTINSLYEDLESCDYRGPLTYQSMARLPKTYREQLELMKKGIGSDSDSSGHGPSEDGDSTDTEGPQNESDEVQEENSLDDNDCATENEYERLRLKKLPKCLHVGRQVADECNVDVERHNARRFVRILRSDLIPMVLTLRSNIEVDEALQNFASEYCQGVFVAQQKIQEQTDTSTDSCALITIMNADGIYLATYAALLLNLKLIQINYYHEEGRQIPISEERFVEEVHGSGVLVYLSATWLSELYQQVLACNLLEKCGYNPSSTENNALVNVLTDVDGIPGSHRGGQLLSDYIRLERAQLSRSEPTPEAEAGAKLSRRVLTCCWGSMMTVLTTGLNPPKEETNKGILNRDGGRRGVRDTVVLALEGLHKAATLSNVLGLQNRCGSIFALLAKAACTEQSISKITRKKDVLRLKLQNKATNLHTSHALSMDVLLGRGLELGSHGSDCWPHVFTCCLYVSKLEHDFFGRNQNPSLPKVSQKKEKKDAVNGDAKNGQDRLRLNFNIVDDEESCVDVYSFLSSPYTQNPSSDTIPEIIQESNADSQFNGILPADYAAKIICVLSQQVDRLFEDAALKLNLRALCSFLMALCKASKAQLFKTTDGCKDNKKFWWRRSKPRENEMNVLLLARLGEVMLKCVKSGRPLIHIMGVWTILGPHFMEAACHEDRSISKKAVQCIHDSMAALLNEQIELPHFHFNEALFKPFENLLCLELCDSDVQDQIVSCICEFVETNRTEIRSETLFHLLRDILNVPGPAFGLYCVNHLLLPMVQNWLRKTSKIFRGWDNFAPNFKQCCGLTTDLVVDYLTHLQGPEIVRNDAYLPATTLMLKQLLLVMAECVVQPTESIARLGCACIRHILVSSGPLLTPEQWEVCGVACYRACSNSLQELHQLTMAFSPRSESFYGDVAQVKVAARRDATPEETERLRQLAAQVFLLEEQTRVEDASRSSDERSYVFLLYPPAVGATLNPDLYIVRVQLRALVVGLLVHQMLLHCIASVLLQGAGPSISSLSHVIPHSTPCSSPNPNVKRSYLSHLSPHHVEIFLSALDFSYVAALKFDCRPGLKFLVQKVANLEQPANLYRQAAAAWTIKIITLFELCLREIEELHATLELVKTILGTGLGDRECVYDIKHRKLNKYLRQLRTIFDELCETYVEVVLDEDGKYTKVDSFAERKIFLLVAQPDDYPEITRKEPIDDRLVSSTPALVESSEKEDPGIRQNQPDGDEEDDQDYPDDVYNPNLDDESGLEELGAESENDPRPFRLSDLAAEYSTDSGPQSEPETDDSRPMSRLGSVTEKIVYLDRSGGTSSEGYIDAKYNAVTPAPPKMMYSRDDISYNLDSHWKMESISMRTSMADMKTLNRNSFSDEGFLHKKSYLERSGSDVGPLSRRKSLTFVMAAELEDKDKSLLVDSVDPRPKSVMELRRTPAWTMSDGPSSESREPEESIKEEDKKNSKSSQILDNIDELLRDYERSKRGFRTNPFLRDEEESSTVESQSIVNQEVQIQRRNVNKDSEAHRKAWADTLSIALEWALALPGMYYSYYKTIAESKDFFDGMDKLSHDNLSEYSNVIDASRKYSLLPEILAGFLYHIARNLGVISQEQCWQIERGDGLPPVTSCEGLGVPVYFYLEIVWFTTVITAAVLFYYATYLSNSIYGGFITILFFFFNHNECTRVQWTPPLRETFAYPMLLFQMYSVTMAIRKYTKHDTAKEPASLRNRTRQGLFMDIFGSTICSLCTWQFSHFVFTTQIVAILILKWLRIVPYEFYKNFCMAHALAIAAATKITNGTLIICSLYTCIIISSNVASFIMKLSRFQNIKREIILEIAITITFTKWIKSYVLYSQDDAHVFNILKSKLTNYRDFHTMLYTCSAEFNFLQYKTYEAIIKTLLLPTAILVGMLALYYWYRNFKTSNYPFCIEADMAYNGLQTGAFIIMAIFIMRLKLFMIPHLCIIAGAVCSKRYLEKIGLKSEFMRLAIVILLLGGMSYHGIDRFQEERGFIGEYSNIEQEELFEWIKSNTPKHAVFAGKMSLMANLMLSTRRPIVNNPYYESKEMRDRTMKVYEIFSRKDAASVYTSLRNMKVSYVVLEEPWCLGFANIPQECQMIDLWDMTDNGTAKAVDKQPLCPLLFKGNAYPFRRAFVNNNYVVLQLDYSHYVEFKPKTSMPLHYQF</sequence>
<evidence type="ECO:0000313" key="14">
    <source>
        <dbReference type="Proteomes" id="UP000310200"/>
    </source>
</evidence>
<dbReference type="STRING" id="300112.A0A4S2KGJ0"/>
<evidence type="ECO:0000256" key="8">
    <source>
        <dbReference type="ARBA" id="ARBA00022989"/>
    </source>
</evidence>
<name>A0A4S2KGJ0_9HYME</name>
<comment type="subcellular location">
    <subcellularLocation>
        <location evidence="2">Cytoplasm</location>
    </subcellularLocation>
    <subcellularLocation>
        <location evidence="1">Membrane</location>
        <topology evidence="1">Multi-pass membrane protein</topology>
    </subcellularLocation>
</comment>
<evidence type="ECO:0000256" key="5">
    <source>
        <dbReference type="ARBA" id="ARBA00022676"/>
    </source>
</evidence>
<evidence type="ECO:0000256" key="3">
    <source>
        <dbReference type="ARBA" id="ARBA00008744"/>
    </source>
</evidence>
<feature type="compositionally biased region" description="Acidic residues" evidence="10">
    <location>
        <begin position="1644"/>
        <end position="1655"/>
    </location>
</feature>
<evidence type="ECO:0000256" key="11">
    <source>
        <dbReference type="SAM" id="Phobius"/>
    </source>
</evidence>
<feature type="compositionally biased region" description="Basic and acidic residues" evidence="10">
    <location>
        <begin position="1858"/>
        <end position="1873"/>
    </location>
</feature>
<feature type="transmembrane region" description="Helical" evidence="11">
    <location>
        <begin position="2141"/>
        <end position="2174"/>
    </location>
</feature>
<dbReference type="InterPro" id="IPR018732">
    <property type="entry name" value="Dpy-19/Dpy-19-like"/>
</dbReference>
<feature type="region of interest" description="Disordered" evidence="10">
    <location>
        <begin position="470"/>
        <end position="511"/>
    </location>
</feature>
<dbReference type="PANTHER" id="PTHR31488">
    <property type="entry name" value="DPY-19-LIKE 1, LIKE (H. SAPIENS)"/>
    <property type="match status" value="1"/>
</dbReference>
<feature type="compositionally biased region" description="Basic and acidic residues" evidence="10">
    <location>
        <begin position="906"/>
        <end position="919"/>
    </location>
</feature>
<evidence type="ECO:0000256" key="2">
    <source>
        <dbReference type="ARBA" id="ARBA00004496"/>
    </source>
</evidence>
<dbReference type="InterPro" id="IPR015403">
    <property type="entry name" value="Mon2/Sec7/BIG1-like_HDS"/>
</dbReference>